<evidence type="ECO:0000256" key="3">
    <source>
        <dbReference type="ARBA" id="ARBA00015407"/>
    </source>
</evidence>
<evidence type="ECO:0000256" key="5">
    <source>
        <dbReference type="PIRNR" id="PIRNR039099"/>
    </source>
</evidence>
<sequence>MTYWFNDPLTLFKAMSAVFDAKTSNSPSSDVSKNDRYDRQLRLWGDDGQLHLENSKVCLVNATATGTEILKSLVLPALGSFTIVDDNKVNDEDVSKNFFIDSASVGKSRAKVATQLLLEMNSDVRGDYVEESVESLLRTDPLFFKNFTVVIATSFWNEKTLVKLSELLWDENIPLLVCNSYGFIGYIRLQIPQHISIDSHPDNFLEDLRLDKPFSGMFFMFIICFHWSASNYLELKTFFEQNMDLETRSRKDIAHTPYLILLYKYLKQWQQEKGMSDDCLPSNYREKSELKSIINEAMKKLKTTKMSENEIERELELENFDEAMKAVNKMLVPSNYIPKETKQILEHSLVSDVIKKKTRNNQFWLLVKALVDFISNKNDGCLPLRGSIPDMTADSERYIKLQKIYVTKATEDVYSLQVCLQEACNTFGIPCEVSDNILKKFCKNAHCLRVVETSSIASEFCVNYETTNETMTKLRQTLSTSDLNGDGGNELIFYLMLRSVMRFVTLYNRFPGADEVEADINLLKCCFKELLNEFGFQNLSKDDFIHEMCRYGGCELSSVAAFIGGCAAHEVIKLIIGQYVPVNSTFIYNAMTSTTATYNW</sequence>
<keyword evidence="8" id="KW-1185">Reference proteome</keyword>
<dbReference type="Gene3D" id="3.40.50.720">
    <property type="entry name" value="NAD(P)-binding Rossmann-like Domain"/>
    <property type="match status" value="2"/>
</dbReference>
<evidence type="ECO:0000313" key="7">
    <source>
        <dbReference type="EMBL" id="RWS26649.1"/>
    </source>
</evidence>
<dbReference type="AlphaFoldDB" id="A0A443SGL2"/>
<evidence type="ECO:0000256" key="4">
    <source>
        <dbReference type="ARBA" id="ARBA00022786"/>
    </source>
</evidence>
<dbReference type="GO" id="GO:0019781">
    <property type="term" value="F:NEDD8 activating enzyme activity"/>
    <property type="evidence" value="ECO:0007669"/>
    <property type="project" value="UniProtKB-UniRule"/>
</dbReference>
<dbReference type="VEuPathDB" id="VectorBase:LDEU005392"/>
<dbReference type="GO" id="GO:0045116">
    <property type="term" value="P:protein neddylation"/>
    <property type="evidence" value="ECO:0007669"/>
    <property type="project" value="UniProtKB-UniRule"/>
</dbReference>
<dbReference type="PIRSF" id="PIRSF039099">
    <property type="entry name" value="APP-BP1"/>
    <property type="match status" value="1"/>
</dbReference>
<organism evidence="7 8">
    <name type="scientific">Leptotrombidium deliense</name>
    <dbReference type="NCBI Taxonomy" id="299467"/>
    <lineage>
        <taxon>Eukaryota</taxon>
        <taxon>Metazoa</taxon>
        <taxon>Ecdysozoa</taxon>
        <taxon>Arthropoda</taxon>
        <taxon>Chelicerata</taxon>
        <taxon>Arachnida</taxon>
        <taxon>Acari</taxon>
        <taxon>Acariformes</taxon>
        <taxon>Trombidiformes</taxon>
        <taxon>Prostigmata</taxon>
        <taxon>Anystina</taxon>
        <taxon>Parasitengona</taxon>
        <taxon>Trombiculoidea</taxon>
        <taxon>Trombiculidae</taxon>
        <taxon>Leptotrombidium</taxon>
    </lineage>
</organism>
<dbReference type="PANTHER" id="PTHR10953:SF29">
    <property type="entry name" value="NEDD8-ACTIVATING ENZYME E1 REGULATORY SUBUNIT"/>
    <property type="match status" value="1"/>
</dbReference>
<evidence type="ECO:0000256" key="1">
    <source>
        <dbReference type="ARBA" id="ARBA00005032"/>
    </source>
</evidence>
<name>A0A443SGL2_9ACAR</name>
<protein>
    <recommendedName>
        <fullName evidence="3 5">NEDD8-activating enzyme E1 regulatory subunit</fullName>
    </recommendedName>
</protein>
<gene>
    <name evidence="7" type="ORF">B4U80_11606</name>
</gene>
<dbReference type="Proteomes" id="UP000288716">
    <property type="component" value="Unassembled WGS sequence"/>
</dbReference>
<dbReference type="InterPro" id="IPR045886">
    <property type="entry name" value="ThiF/MoeB/HesA"/>
</dbReference>
<comment type="similarity">
    <text evidence="2 5">Belongs to the ubiquitin-activating E1 family. ULA1 subfamily.</text>
</comment>
<accession>A0A443SGL2</accession>
<dbReference type="InterPro" id="IPR030667">
    <property type="entry name" value="APP-BP1"/>
</dbReference>
<keyword evidence="4 5" id="KW-0833">Ubl conjugation pathway</keyword>
<dbReference type="OrthoDB" id="1708823at2759"/>
<reference evidence="7 8" key="1">
    <citation type="journal article" date="2018" name="Gigascience">
        <title>Genomes of trombidid mites reveal novel predicted allergens and laterally-transferred genes associated with secondary metabolism.</title>
        <authorList>
            <person name="Dong X."/>
            <person name="Chaisiri K."/>
            <person name="Xia D."/>
            <person name="Armstrong S.D."/>
            <person name="Fang Y."/>
            <person name="Donnelly M.J."/>
            <person name="Kadowaki T."/>
            <person name="McGarry J.W."/>
            <person name="Darby A.C."/>
            <person name="Makepeace B.L."/>
        </authorList>
    </citation>
    <scope>NUCLEOTIDE SEQUENCE [LARGE SCALE GENOMIC DNA]</scope>
    <source>
        <strain evidence="7">UoL-UT</strain>
    </source>
</reference>
<dbReference type="InterPro" id="IPR000594">
    <property type="entry name" value="ThiF_NAD_FAD-bd"/>
</dbReference>
<dbReference type="STRING" id="299467.A0A443SGL2"/>
<dbReference type="UniPathway" id="UPA00885"/>
<evidence type="ECO:0000256" key="2">
    <source>
        <dbReference type="ARBA" id="ARBA00006868"/>
    </source>
</evidence>
<dbReference type="SUPFAM" id="SSF69572">
    <property type="entry name" value="Activating enzymes of the ubiquitin-like proteins"/>
    <property type="match status" value="1"/>
</dbReference>
<dbReference type="EMBL" id="NCKV01002589">
    <property type="protein sequence ID" value="RWS26649.1"/>
    <property type="molecule type" value="Genomic_DNA"/>
</dbReference>
<dbReference type="InterPro" id="IPR035985">
    <property type="entry name" value="Ubiquitin-activating_enz"/>
</dbReference>
<feature type="domain" description="THIF-type NAD/FAD binding fold" evidence="6">
    <location>
        <begin position="37"/>
        <end position="594"/>
    </location>
</feature>
<dbReference type="Pfam" id="PF00899">
    <property type="entry name" value="ThiF"/>
    <property type="match status" value="1"/>
</dbReference>
<evidence type="ECO:0000259" key="6">
    <source>
        <dbReference type="Pfam" id="PF00899"/>
    </source>
</evidence>
<dbReference type="GO" id="GO:0005737">
    <property type="term" value="C:cytoplasm"/>
    <property type="evidence" value="ECO:0007669"/>
    <property type="project" value="TreeGrafter"/>
</dbReference>
<comment type="caution">
    <text evidence="7">The sequence shown here is derived from an EMBL/GenBank/DDBJ whole genome shotgun (WGS) entry which is preliminary data.</text>
</comment>
<comment type="pathway">
    <text evidence="1 5">Protein modification; protein neddylation.</text>
</comment>
<dbReference type="PANTHER" id="PTHR10953">
    <property type="entry name" value="UBIQUITIN-ACTIVATING ENZYME E1"/>
    <property type="match status" value="1"/>
</dbReference>
<proteinExistence type="inferred from homology"/>
<evidence type="ECO:0000313" key="8">
    <source>
        <dbReference type="Proteomes" id="UP000288716"/>
    </source>
</evidence>